<evidence type="ECO:0000313" key="3">
    <source>
        <dbReference type="Proteomes" id="UP001597526"/>
    </source>
</evidence>
<feature type="chain" id="PRO_5045379965" description="BON domain-containing protein" evidence="1">
    <location>
        <begin position="22"/>
        <end position="121"/>
    </location>
</feature>
<dbReference type="Proteomes" id="UP001597526">
    <property type="component" value="Unassembled WGS sequence"/>
</dbReference>
<keyword evidence="1" id="KW-0732">Signal</keyword>
<gene>
    <name evidence="2" type="ORF">ACFSQJ_12770</name>
</gene>
<protein>
    <recommendedName>
        <fullName evidence="4">BON domain-containing protein</fullName>
    </recommendedName>
</protein>
<accession>A0ABW5MYD7</accession>
<dbReference type="RefSeq" id="WP_377767323.1">
    <property type="nucleotide sequence ID" value="NZ_JBHULB010000016.1"/>
</dbReference>
<evidence type="ECO:0008006" key="4">
    <source>
        <dbReference type="Google" id="ProtNLM"/>
    </source>
</evidence>
<evidence type="ECO:0000313" key="2">
    <source>
        <dbReference type="EMBL" id="MFD2587811.1"/>
    </source>
</evidence>
<evidence type="ECO:0000256" key="1">
    <source>
        <dbReference type="SAM" id="SignalP"/>
    </source>
</evidence>
<feature type="signal peptide" evidence="1">
    <location>
        <begin position="1"/>
        <end position="21"/>
    </location>
</feature>
<comment type="caution">
    <text evidence="2">The sequence shown here is derived from an EMBL/GenBank/DDBJ whole genome shotgun (WGS) entry which is preliminary data.</text>
</comment>
<dbReference type="EMBL" id="JBHULB010000016">
    <property type="protein sequence ID" value="MFD2587811.1"/>
    <property type="molecule type" value="Genomic_DNA"/>
</dbReference>
<proteinExistence type="predicted"/>
<reference evidence="3" key="1">
    <citation type="journal article" date="2019" name="Int. J. Syst. Evol. Microbiol.">
        <title>The Global Catalogue of Microorganisms (GCM) 10K type strain sequencing project: providing services to taxonomists for standard genome sequencing and annotation.</title>
        <authorList>
            <consortium name="The Broad Institute Genomics Platform"/>
            <consortium name="The Broad Institute Genome Sequencing Center for Infectious Disease"/>
            <person name="Wu L."/>
            <person name="Ma J."/>
        </authorList>
    </citation>
    <scope>NUCLEOTIDE SEQUENCE [LARGE SCALE GENOMIC DNA]</scope>
    <source>
        <strain evidence="3">KCTC 52368</strain>
    </source>
</reference>
<name>A0ABW5MYD7_9FLAO</name>
<sequence>MKKFAMLSTVLVLLLSFQSFGQEEKEVHAAVNCLGFEVNTLKELKSINWNDMIAVFEENAPQDSIEVSVKVKDLKLKNKNNLVINNMKVLVTGISENKKAVIEQLAEKTDRMVKAIERMTE</sequence>
<keyword evidence="3" id="KW-1185">Reference proteome</keyword>
<organism evidence="2 3">
    <name type="scientific">Croceitalea marina</name>
    <dbReference type="NCBI Taxonomy" id="1775166"/>
    <lineage>
        <taxon>Bacteria</taxon>
        <taxon>Pseudomonadati</taxon>
        <taxon>Bacteroidota</taxon>
        <taxon>Flavobacteriia</taxon>
        <taxon>Flavobacteriales</taxon>
        <taxon>Flavobacteriaceae</taxon>
        <taxon>Croceitalea</taxon>
    </lineage>
</organism>